<dbReference type="AlphaFoldDB" id="A0AAV6ZU70"/>
<evidence type="ECO:0000313" key="2">
    <source>
        <dbReference type="Proteomes" id="UP000824782"/>
    </source>
</evidence>
<accession>A0AAV6ZU70</accession>
<dbReference type="Proteomes" id="UP000824782">
    <property type="component" value="Unassembled WGS sequence"/>
</dbReference>
<gene>
    <name evidence="1" type="ORF">GDO81_018477</name>
</gene>
<dbReference type="EMBL" id="WNYA01000012">
    <property type="protein sequence ID" value="KAG8551114.1"/>
    <property type="molecule type" value="Genomic_DNA"/>
</dbReference>
<protein>
    <submittedName>
        <fullName evidence="1">Uncharacterized protein</fullName>
    </submittedName>
</protein>
<keyword evidence="2" id="KW-1185">Reference proteome</keyword>
<comment type="caution">
    <text evidence="1">The sequence shown here is derived from an EMBL/GenBank/DDBJ whole genome shotgun (WGS) entry which is preliminary data.</text>
</comment>
<name>A0AAV6ZU70_ENGPU</name>
<proteinExistence type="predicted"/>
<reference evidence="1" key="1">
    <citation type="thesis" date="2020" institute="ProQuest LLC" country="789 East Eisenhower Parkway, Ann Arbor, MI, USA">
        <title>Comparative Genomics and Chromosome Evolution.</title>
        <authorList>
            <person name="Mudd A.B."/>
        </authorList>
    </citation>
    <scope>NUCLEOTIDE SEQUENCE</scope>
    <source>
        <strain evidence="1">237g6f4</strain>
        <tissue evidence="1">Blood</tissue>
    </source>
</reference>
<sequence>MTNMDPGDGMEMLCDTNMCYVELNGMTGLGWRVSLLGPLHTSEWVASNSRHTHSMCMSNAKQPVQFWLSALEPDVPVQL</sequence>
<evidence type="ECO:0000313" key="1">
    <source>
        <dbReference type="EMBL" id="KAG8551114.1"/>
    </source>
</evidence>
<organism evidence="1 2">
    <name type="scientific">Engystomops pustulosus</name>
    <name type="common">Tungara frog</name>
    <name type="synonym">Physalaemus pustulosus</name>
    <dbReference type="NCBI Taxonomy" id="76066"/>
    <lineage>
        <taxon>Eukaryota</taxon>
        <taxon>Metazoa</taxon>
        <taxon>Chordata</taxon>
        <taxon>Craniata</taxon>
        <taxon>Vertebrata</taxon>
        <taxon>Euteleostomi</taxon>
        <taxon>Amphibia</taxon>
        <taxon>Batrachia</taxon>
        <taxon>Anura</taxon>
        <taxon>Neobatrachia</taxon>
        <taxon>Hyloidea</taxon>
        <taxon>Leptodactylidae</taxon>
        <taxon>Leiuperinae</taxon>
        <taxon>Engystomops</taxon>
    </lineage>
</organism>